<evidence type="ECO:0000313" key="4">
    <source>
        <dbReference type="Proteomes" id="UP000183810"/>
    </source>
</evidence>
<name>A0A1J0VVE8_9NOCA</name>
<dbReference type="EMBL" id="CP018082">
    <property type="protein sequence ID" value="APE35919.1"/>
    <property type="molecule type" value="Genomic_DNA"/>
</dbReference>
<keyword evidence="4" id="KW-1185">Reference proteome</keyword>
<dbReference type="InterPro" id="IPR010982">
    <property type="entry name" value="Lambda_DNA-bd_dom_sf"/>
</dbReference>
<dbReference type="Proteomes" id="UP000183810">
    <property type="component" value="Chromosome"/>
</dbReference>
<dbReference type="PROSITE" id="PS50943">
    <property type="entry name" value="HTH_CROC1"/>
    <property type="match status" value="1"/>
</dbReference>
<evidence type="ECO:0000256" key="1">
    <source>
        <dbReference type="SAM" id="MobiDB-lite"/>
    </source>
</evidence>
<gene>
    <name evidence="3" type="ORF">BOX37_20440</name>
</gene>
<reference evidence="3" key="1">
    <citation type="submission" date="2016-11" db="EMBL/GenBank/DDBJ databases">
        <authorList>
            <person name="Jaros S."/>
            <person name="Januszkiewicz K."/>
            <person name="Wedrychowicz H."/>
        </authorList>
    </citation>
    <scope>NUCLEOTIDE SEQUENCE [LARGE SCALE GENOMIC DNA]</scope>
    <source>
        <strain evidence="3">Y48</strain>
    </source>
</reference>
<protein>
    <recommendedName>
        <fullName evidence="2">HTH cro/C1-type domain-containing protein</fullName>
    </recommendedName>
</protein>
<dbReference type="Gene3D" id="1.10.260.40">
    <property type="entry name" value="lambda repressor-like DNA-binding domains"/>
    <property type="match status" value="1"/>
</dbReference>
<dbReference type="KEGG" id="nsl:BOX37_20440"/>
<proteinExistence type="predicted"/>
<dbReference type="SUPFAM" id="SSF47413">
    <property type="entry name" value="lambda repressor-like DNA-binding domains"/>
    <property type="match status" value="1"/>
</dbReference>
<feature type="domain" description="HTH cro/C1-type" evidence="2">
    <location>
        <begin position="16"/>
        <end position="78"/>
    </location>
</feature>
<dbReference type="RefSeq" id="WP_071929108.1">
    <property type="nucleotide sequence ID" value="NZ_CP018082.1"/>
</dbReference>
<sequence length="206" mass="22161">MTTWDVEMAARIGQAVKALREGRTPKLSAAKLAEATEKCGYAMTKAQISDLELGRKKTVTVPELVALGLALGVPPAQLLYPELPDGKVEVWPGVESSSIEALQWFSGETDPQDIDSSAPPSADRTVWLAREYQNSGLAWGRVDNRLDDLAAIEAKDSAGWTDMERAAHVELVAATKQASEAAKRRHFSIKQSLEREGGTLDGGSSA</sequence>
<evidence type="ECO:0000313" key="3">
    <source>
        <dbReference type="EMBL" id="APE35919.1"/>
    </source>
</evidence>
<accession>A0A1J0VVE8</accession>
<dbReference type="GO" id="GO:0003677">
    <property type="term" value="F:DNA binding"/>
    <property type="evidence" value="ECO:0007669"/>
    <property type="project" value="InterPro"/>
</dbReference>
<dbReference type="AlphaFoldDB" id="A0A1J0VVE8"/>
<feature type="region of interest" description="Disordered" evidence="1">
    <location>
        <begin position="183"/>
        <end position="206"/>
    </location>
</feature>
<evidence type="ECO:0000259" key="2">
    <source>
        <dbReference type="PROSITE" id="PS50943"/>
    </source>
</evidence>
<dbReference type="InterPro" id="IPR001387">
    <property type="entry name" value="Cro/C1-type_HTH"/>
</dbReference>
<organism evidence="3 4">
    <name type="scientific">Nocardia mangyaensis</name>
    <dbReference type="NCBI Taxonomy" id="2213200"/>
    <lineage>
        <taxon>Bacteria</taxon>
        <taxon>Bacillati</taxon>
        <taxon>Actinomycetota</taxon>
        <taxon>Actinomycetes</taxon>
        <taxon>Mycobacteriales</taxon>
        <taxon>Nocardiaceae</taxon>
        <taxon>Nocardia</taxon>
    </lineage>
</organism>